<keyword evidence="13" id="KW-1185">Reference proteome</keyword>
<evidence type="ECO:0000256" key="10">
    <source>
        <dbReference type="ARBA" id="ARBA00029983"/>
    </source>
</evidence>
<evidence type="ECO:0000313" key="13">
    <source>
        <dbReference type="Proteomes" id="UP000267821"/>
    </source>
</evidence>
<dbReference type="GO" id="GO:0015031">
    <property type="term" value="P:protein transport"/>
    <property type="evidence" value="ECO:0007669"/>
    <property type="project" value="UniProtKB-KW"/>
</dbReference>
<reference evidence="12 13" key="1">
    <citation type="journal article" date="2018" name="Nat. Ecol. Evol.">
        <title>Pezizomycetes genomes reveal the molecular basis of ectomycorrhizal truffle lifestyle.</title>
        <authorList>
            <person name="Murat C."/>
            <person name="Payen T."/>
            <person name="Noel B."/>
            <person name="Kuo A."/>
            <person name="Morin E."/>
            <person name="Chen J."/>
            <person name="Kohler A."/>
            <person name="Krizsan K."/>
            <person name="Balestrini R."/>
            <person name="Da Silva C."/>
            <person name="Montanini B."/>
            <person name="Hainaut M."/>
            <person name="Levati E."/>
            <person name="Barry K.W."/>
            <person name="Belfiori B."/>
            <person name="Cichocki N."/>
            <person name="Clum A."/>
            <person name="Dockter R.B."/>
            <person name="Fauchery L."/>
            <person name="Guy J."/>
            <person name="Iotti M."/>
            <person name="Le Tacon F."/>
            <person name="Lindquist E.A."/>
            <person name="Lipzen A."/>
            <person name="Malagnac F."/>
            <person name="Mello A."/>
            <person name="Molinier V."/>
            <person name="Miyauchi S."/>
            <person name="Poulain J."/>
            <person name="Riccioni C."/>
            <person name="Rubini A."/>
            <person name="Sitrit Y."/>
            <person name="Splivallo R."/>
            <person name="Traeger S."/>
            <person name="Wang M."/>
            <person name="Zifcakova L."/>
            <person name="Wipf D."/>
            <person name="Zambonelli A."/>
            <person name="Paolocci F."/>
            <person name="Nowrousian M."/>
            <person name="Ottonello S."/>
            <person name="Baldrian P."/>
            <person name="Spatafora J.W."/>
            <person name="Henrissat B."/>
            <person name="Nagy L.G."/>
            <person name="Aury J.M."/>
            <person name="Wincker P."/>
            <person name="Grigoriev I.V."/>
            <person name="Bonfante P."/>
            <person name="Martin F.M."/>
        </authorList>
    </citation>
    <scope>NUCLEOTIDE SEQUENCE [LARGE SCALE GENOMIC DNA]</scope>
    <source>
        <strain evidence="12 13">ATCC MYA-4762</strain>
    </source>
</reference>
<gene>
    <name evidence="12" type="ORF">L211DRAFT_328780</name>
</gene>
<dbReference type="GO" id="GO:0005543">
    <property type="term" value="F:phospholipid binding"/>
    <property type="evidence" value="ECO:0007669"/>
    <property type="project" value="TreeGrafter"/>
</dbReference>
<feature type="compositionally biased region" description="Basic and acidic residues" evidence="11">
    <location>
        <begin position="279"/>
        <end position="333"/>
    </location>
</feature>
<dbReference type="EMBL" id="ML121551">
    <property type="protein sequence ID" value="RPB22547.1"/>
    <property type="molecule type" value="Genomic_DNA"/>
</dbReference>
<comment type="similarity">
    <text evidence="2">Belongs to the GLE1 family.</text>
</comment>
<evidence type="ECO:0000256" key="3">
    <source>
        <dbReference type="ARBA" id="ARBA00022448"/>
    </source>
</evidence>
<dbReference type="Pfam" id="PF07817">
    <property type="entry name" value="GLE1"/>
    <property type="match status" value="1"/>
</dbReference>
<dbReference type="STRING" id="1051890.A0A3N4LI18"/>
<name>A0A3N4LI18_9PEZI</name>
<evidence type="ECO:0000256" key="1">
    <source>
        <dbReference type="ARBA" id="ARBA00004567"/>
    </source>
</evidence>
<organism evidence="12 13">
    <name type="scientific">Terfezia boudieri ATCC MYA-4762</name>
    <dbReference type="NCBI Taxonomy" id="1051890"/>
    <lineage>
        <taxon>Eukaryota</taxon>
        <taxon>Fungi</taxon>
        <taxon>Dikarya</taxon>
        <taxon>Ascomycota</taxon>
        <taxon>Pezizomycotina</taxon>
        <taxon>Pezizomycetes</taxon>
        <taxon>Pezizales</taxon>
        <taxon>Pezizaceae</taxon>
        <taxon>Terfezia</taxon>
    </lineage>
</organism>
<feature type="region of interest" description="Disordered" evidence="11">
    <location>
        <begin position="242"/>
        <end position="335"/>
    </location>
</feature>
<dbReference type="GO" id="GO:0031369">
    <property type="term" value="F:translation initiation factor binding"/>
    <property type="evidence" value="ECO:0007669"/>
    <property type="project" value="TreeGrafter"/>
</dbReference>
<accession>A0A3N4LI18</accession>
<dbReference type="InterPro" id="IPR038506">
    <property type="entry name" value="GLE1-like_sf"/>
</dbReference>
<dbReference type="InParanoid" id="A0A3N4LI18"/>
<evidence type="ECO:0000256" key="8">
    <source>
        <dbReference type="ARBA" id="ARBA00023242"/>
    </source>
</evidence>
<keyword evidence="7" id="KW-0906">Nuclear pore complex</keyword>
<dbReference type="PANTHER" id="PTHR12960">
    <property type="entry name" value="GLE-1-RELATED"/>
    <property type="match status" value="1"/>
</dbReference>
<feature type="compositionally biased region" description="Basic and acidic residues" evidence="11">
    <location>
        <begin position="242"/>
        <end position="269"/>
    </location>
</feature>
<sequence>MDRKALGYEIKKILQGLEENTEDRNIQEIIYRLEDLIFGLRNYAESDNYDNQIQFVLEELTNIGAIQLEAAQRVLTLCQRGKRRMLQTAIISRWLVHNKLYGDDTITTLNHKFPGLTPVSTPGSDVRSFTASPSFQFVFQSPQQQSFSPLQARGFYASPSRPSRRKSDMAESIVSLRKKLSALHAKSEAIEQARRLNASRENERVMRQYHNLAQKGHNKVKVEMTLDTQLQRLLEERKAQEEAIHQTRLRAEEEARRQEEMRKEAERQRQAAQAAVRQRAAEEKERKKQEEEAAKKRVQEEAEKKAKEEAEREGQEAQKKQEQAAREKQEAVVKEQALPQTKIAEQGVVTAAQTGEYGRKSLESENAAIRELLAALKDVRTQVKNDRDLFKLVNMRKRALNPKLGQLNGENAQTVLVRTFIVNTLTEIKQLGVGPMVDASIFQLNRDPRFPVTPPAQVPLVFVWLINELGKMVVRQVEAESAVSIKTANPIGIAVVSSLAREQLLANGRSFIDIIIARLWKKCPILQGVLGPEETVGQRMALGWQKKTGEWEGDEQHVNRMVGYCAGFAAIAGRNFMNTQQLNNPYPQFNLWFIFAHMANNPEGLTNTHFFCIKTMLEVAGDMIRKVYGPQGDKLVTVIMGQLSLSGVKQKFAGAFGLQALAAKFESDKKFS</sequence>
<dbReference type="Proteomes" id="UP000267821">
    <property type="component" value="Unassembled WGS sequence"/>
</dbReference>
<evidence type="ECO:0000256" key="7">
    <source>
        <dbReference type="ARBA" id="ARBA00023132"/>
    </source>
</evidence>
<evidence type="ECO:0000256" key="9">
    <source>
        <dbReference type="ARBA" id="ARBA00026227"/>
    </source>
</evidence>
<dbReference type="PANTHER" id="PTHR12960:SF0">
    <property type="entry name" value="MRNA EXPORT FACTOR GLE1"/>
    <property type="match status" value="1"/>
</dbReference>
<dbReference type="GO" id="GO:0000822">
    <property type="term" value="F:inositol hexakisphosphate binding"/>
    <property type="evidence" value="ECO:0007669"/>
    <property type="project" value="TreeGrafter"/>
</dbReference>
<keyword evidence="6" id="KW-0811">Translocation</keyword>
<evidence type="ECO:0000256" key="5">
    <source>
        <dbReference type="ARBA" id="ARBA00022927"/>
    </source>
</evidence>
<evidence type="ECO:0000256" key="6">
    <source>
        <dbReference type="ARBA" id="ARBA00023010"/>
    </source>
</evidence>
<dbReference type="OrthoDB" id="5783963at2759"/>
<evidence type="ECO:0000313" key="12">
    <source>
        <dbReference type="EMBL" id="RPB22547.1"/>
    </source>
</evidence>
<proteinExistence type="inferred from homology"/>
<evidence type="ECO:0000256" key="11">
    <source>
        <dbReference type="SAM" id="MobiDB-lite"/>
    </source>
</evidence>
<keyword evidence="4" id="KW-0509">mRNA transport</keyword>
<keyword evidence="3" id="KW-0813">Transport</keyword>
<keyword evidence="8" id="KW-0539">Nucleus</keyword>
<dbReference type="GO" id="GO:0005737">
    <property type="term" value="C:cytoplasm"/>
    <property type="evidence" value="ECO:0007669"/>
    <property type="project" value="TreeGrafter"/>
</dbReference>
<dbReference type="Gene3D" id="1.25.40.510">
    <property type="entry name" value="GLE1-like"/>
    <property type="match status" value="1"/>
</dbReference>
<evidence type="ECO:0000256" key="2">
    <source>
        <dbReference type="ARBA" id="ARBA00011056"/>
    </source>
</evidence>
<dbReference type="InterPro" id="IPR012476">
    <property type="entry name" value="GLE1"/>
</dbReference>
<dbReference type="GO" id="GO:0044614">
    <property type="term" value="C:nuclear pore cytoplasmic filaments"/>
    <property type="evidence" value="ECO:0007669"/>
    <property type="project" value="TreeGrafter"/>
</dbReference>
<dbReference type="AlphaFoldDB" id="A0A3N4LI18"/>
<protein>
    <recommendedName>
        <fullName evidence="9">mRNA export factor GLE1</fullName>
    </recommendedName>
    <alternativeName>
        <fullName evidence="10">Nucleoporin GLE1</fullName>
    </alternativeName>
</protein>
<dbReference type="GO" id="GO:0016973">
    <property type="term" value="P:poly(A)+ mRNA export from nucleus"/>
    <property type="evidence" value="ECO:0007669"/>
    <property type="project" value="InterPro"/>
</dbReference>
<evidence type="ECO:0000256" key="4">
    <source>
        <dbReference type="ARBA" id="ARBA00022816"/>
    </source>
</evidence>
<comment type="subcellular location">
    <subcellularLocation>
        <location evidence="1">Nucleus</location>
        <location evidence="1">Nuclear pore complex</location>
    </subcellularLocation>
</comment>
<keyword evidence="5" id="KW-0653">Protein transport</keyword>